<organism evidence="18 19">
    <name type="scientific">Agromyces rhizosphaerae</name>
    <dbReference type="NCBI Taxonomy" id="88374"/>
    <lineage>
        <taxon>Bacteria</taxon>
        <taxon>Bacillati</taxon>
        <taxon>Actinomycetota</taxon>
        <taxon>Actinomycetes</taxon>
        <taxon>Micrococcales</taxon>
        <taxon>Microbacteriaceae</taxon>
        <taxon>Agromyces</taxon>
    </lineage>
</organism>
<evidence type="ECO:0000256" key="15">
    <source>
        <dbReference type="SAM" id="MobiDB-lite"/>
    </source>
</evidence>
<keyword evidence="3 18" id="KW-0121">Carboxypeptidase</keyword>
<keyword evidence="4" id="KW-0645">Protease</keyword>
<evidence type="ECO:0000256" key="13">
    <source>
        <dbReference type="ARBA" id="ARBA00074273"/>
    </source>
</evidence>
<evidence type="ECO:0000256" key="2">
    <source>
        <dbReference type="ARBA" id="ARBA00005988"/>
    </source>
</evidence>
<keyword evidence="7" id="KW-0378">Hydrolase</keyword>
<keyword evidence="19" id="KW-1185">Reference proteome</keyword>
<comment type="catalytic activity">
    <reaction evidence="10">
        <text>Releases a C-terminal residue, which may be hydrophobic or positively charged.</text>
        <dbReference type="EC" id="3.4.17.18"/>
    </reaction>
</comment>
<proteinExistence type="inferred from homology"/>
<feature type="compositionally biased region" description="Polar residues" evidence="15">
    <location>
        <begin position="284"/>
        <end position="304"/>
    </location>
</feature>
<feature type="chain" id="PRO_5040731737" description="Zinc carboxypeptidase" evidence="16">
    <location>
        <begin position="30"/>
        <end position="1047"/>
    </location>
</feature>
<dbReference type="SUPFAM" id="SSF53187">
    <property type="entry name" value="Zn-dependent exopeptidases"/>
    <property type="match status" value="1"/>
</dbReference>
<reference evidence="18" key="1">
    <citation type="submission" date="2022-12" db="EMBL/GenBank/DDBJ databases">
        <title>Reference genome sequencing for broad-spectrum identification of bacterial and archaeal isolates by mass spectrometry.</title>
        <authorList>
            <person name="Sekiguchi Y."/>
            <person name="Tourlousse D.M."/>
        </authorList>
    </citation>
    <scope>NUCLEOTIDE SEQUENCE</scope>
    <source>
        <strain evidence="18">14</strain>
    </source>
</reference>
<dbReference type="SMART" id="SM00631">
    <property type="entry name" value="Zn_pept"/>
    <property type="match status" value="1"/>
</dbReference>
<evidence type="ECO:0000256" key="4">
    <source>
        <dbReference type="ARBA" id="ARBA00022670"/>
    </source>
</evidence>
<dbReference type="PROSITE" id="PS00132">
    <property type="entry name" value="CARBOXYPEPT_ZN_1"/>
    <property type="match status" value="1"/>
</dbReference>
<dbReference type="Pfam" id="PF20773">
    <property type="entry name" value="InhA-like_MAM"/>
    <property type="match status" value="2"/>
</dbReference>
<evidence type="ECO:0000256" key="9">
    <source>
        <dbReference type="ARBA" id="ARBA00023049"/>
    </source>
</evidence>
<evidence type="ECO:0000256" key="1">
    <source>
        <dbReference type="ARBA" id="ARBA00001947"/>
    </source>
</evidence>
<keyword evidence="9" id="KW-0482">Metalloprotease</keyword>
<comment type="function">
    <text evidence="11">Carboxypeptidase that possesses the specificities of both mammalian Cpase A and B. Thus shows broad substrate specificity, being able to cleave Cbz-Gly-Leu, Cbz-Gly-Val, Cbz-Gly-Phe, Cbz-Gly-Lys and Bz-Gly-Arg in vitro.</text>
</comment>
<feature type="active site" description="Proton donor/acceptor" evidence="14">
    <location>
        <position position="395"/>
    </location>
</feature>
<keyword evidence="6 16" id="KW-0732">Signal</keyword>
<comment type="caution">
    <text evidence="18">The sequence shown here is derived from an EMBL/GenBank/DDBJ whole genome shotgun (WGS) entry which is preliminary data.</text>
</comment>
<keyword evidence="5" id="KW-0479">Metal-binding</keyword>
<dbReference type="Gene3D" id="3.40.630.10">
    <property type="entry name" value="Zn peptidases"/>
    <property type="match status" value="1"/>
</dbReference>
<dbReference type="Proteomes" id="UP001144396">
    <property type="component" value="Unassembled WGS sequence"/>
</dbReference>
<dbReference type="PROSITE" id="PS52035">
    <property type="entry name" value="PEPTIDASE_M14"/>
    <property type="match status" value="1"/>
</dbReference>
<evidence type="ECO:0000256" key="12">
    <source>
        <dbReference type="ARBA" id="ARBA00066554"/>
    </source>
</evidence>
<dbReference type="InterPro" id="IPR000834">
    <property type="entry name" value="Peptidase_M14"/>
</dbReference>
<name>A0A9W6CVI7_9MICO</name>
<evidence type="ECO:0000256" key="5">
    <source>
        <dbReference type="ARBA" id="ARBA00022723"/>
    </source>
</evidence>
<dbReference type="GO" id="GO:0004181">
    <property type="term" value="F:metallocarboxypeptidase activity"/>
    <property type="evidence" value="ECO:0007669"/>
    <property type="project" value="InterPro"/>
</dbReference>
<dbReference type="InterPro" id="IPR033810">
    <property type="entry name" value="Carboxypeptidase_T"/>
</dbReference>
<keyword evidence="8" id="KW-0862">Zinc</keyword>
<dbReference type="EMBL" id="BSDP01000001">
    <property type="protein sequence ID" value="GLI27267.1"/>
    <property type="molecule type" value="Genomic_DNA"/>
</dbReference>
<dbReference type="FunFam" id="3.40.630.10:FF:000084">
    <property type="entry name" value="Carboxypeptidase B2"/>
    <property type="match status" value="1"/>
</dbReference>
<sequence length="1047" mass="112078">MSTRSRVKVLAVAAVAVLGLAVVPTSAFADPPESSPPEQSQAGGRLDLYEFDAPPEVVAALIADGYDIVGTEPNEDDTLHVEAVMSRSEANKAHKAYDLDIDLTRNKDGVPTVDAAFEEADDGFDVFRKWSSPGGHKAEMEYLADQYDDLTELITIGQSVEGQDIYAMRVTEKADTKKAGSRPAVLYISTQHAREWIAPEVNSRLLKHVLSNYGSDPQITEIVDTRELWFVIVANPDGYDWTFEEGQRLWRKNLADNNGDGEITTIDGVDLNRNFATNWGYDNEGSSDNPSGQTYRGTAPQSEPETQAMDALMGSIDFAFMVNYHSAAELILYGTGWQVDSPSPDDIVNIALAGDDANPAIEGYDPDLSAELYITNGDTTDHAGDAHGIMAYTPELATCQTALSYPESTLPSDYCDGRSQFEFPDDETLVQVEFEHNLDYALSLAESAADPANPVSSLGLEAADFEVQEFEESWGDSQEVAVWAKREFKQLRMHSSVNGGPVATKAAGEWAGGEVYGDEGNLWYGEYRATVTGLSAGDSVEVWFSALDTPSGGGAANASKVESDHFTFDVSAEATGADVLIVSDNSPGTGLGGGAPLQYLDYYTDALDANGVSYDVYDVGVTGPAPSAMGILNHYDAVIWYEGDKLVTDYQGATDTTLLAHEMNMVMRAYLNEGGKVLATGKNHGFEEFFPLDYGTNGAPDQVCHGGDCLVLTDDVYQYWFGANSRARRGGLAADGSALDVSGNGGVFDGYTFGLDGGDSADNQGAPGAASTGTASFIVTSSVLPESEFPQFASERFASWDVGGLTPYEPVTGDWQMATDHADAAYKRLARTIDLTAASAATLEFSTSYGIEANWDYMFVEVHTVGQDDWTTLPDLNGHTGTGTGDSCDSGWATELHPFLFHYQDLACNPVGTTGEWNAATGASDGVETWSIDLSAYAGSEIEVSISYATDWATGDLGVFVDDVVVDIDGSPTTESFETDLGAWSVPGAPDGSAGNANDWERVGVLFEVAAIVATEDTLLFGFGFEGISTEAERNEVMSRSLDHLLG</sequence>
<dbReference type="InterPro" id="IPR057246">
    <property type="entry name" value="CARBOXYPEPT_ZN_1"/>
</dbReference>
<evidence type="ECO:0000256" key="11">
    <source>
        <dbReference type="ARBA" id="ARBA00055464"/>
    </source>
</evidence>
<feature type="domain" description="Peptidase M14" evidence="17">
    <location>
        <begin position="126"/>
        <end position="448"/>
    </location>
</feature>
<dbReference type="CDD" id="cd03859">
    <property type="entry name" value="M14_CPT"/>
    <property type="match status" value="1"/>
</dbReference>
<gene>
    <name evidence="18" type="ORF">ARHIZOSPH14_15090</name>
</gene>
<dbReference type="PANTHER" id="PTHR11705:SF143">
    <property type="entry name" value="SLL0236 PROTEIN"/>
    <property type="match status" value="1"/>
</dbReference>
<dbReference type="AlphaFoldDB" id="A0A9W6CVI7"/>
<evidence type="ECO:0000256" key="3">
    <source>
        <dbReference type="ARBA" id="ARBA00022645"/>
    </source>
</evidence>
<dbReference type="Pfam" id="PF00246">
    <property type="entry name" value="Peptidase_M14"/>
    <property type="match status" value="1"/>
</dbReference>
<dbReference type="GO" id="GO:0008270">
    <property type="term" value="F:zinc ion binding"/>
    <property type="evidence" value="ECO:0007669"/>
    <property type="project" value="InterPro"/>
</dbReference>
<evidence type="ECO:0000256" key="14">
    <source>
        <dbReference type="PROSITE-ProRule" id="PRU01379"/>
    </source>
</evidence>
<evidence type="ECO:0000256" key="10">
    <source>
        <dbReference type="ARBA" id="ARBA00050859"/>
    </source>
</evidence>
<comment type="cofactor">
    <cofactor evidence="1">
        <name>Zn(2+)</name>
        <dbReference type="ChEBI" id="CHEBI:29105"/>
    </cofactor>
</comment>
<evidence type="ECO:0000259" key="17">
    <source>
        <dbReference type="PROSITE" id="PS52035"/>
    </source>
</evidence>
<accession>A0A9W6CVI7</accession>
<evidence type="ECO:0000313" key="19">
    <source>
        <dbReference type="Proteomes" id="UP001144396"/>
    </source>
</evidence>
<evidence type="ECO:0000256" key="7">
    <source>
        <dbReference type="ARBA" id="ARBA00022801"/>
    </source>
</evidence>
<evidence type="ECO:0000256" key="6">
    <source>
        <dbReference type="ARBA" id="ARBA00022729"/>
    </source>
</evidence>
<feature type="signal peptide" evidence="16">
    <location>
        <begin position="1"/>
        <end position="29"/>
    </location>
</feature>
<evidence type="ECO:0000256" key="16">
    <source>
        <dbReference type="SAM" id="SignalP"/>
    </source>
</evidence>
<dbReference type="GO" id="GO:0006508">
    <property type="term" value="P:proteolysis"/>
    <property type="evidence" value="ECO:0007669"/>
    <property type="project" value="UniProtKB-KW"/>
</dbReference>
<evidence type="ECO:0000256" key="8">
    <source>
        <dbReference type="ARBA" id="ARBA00022833"/>
    </source>
</evidence>
<dbReference type="PRINTS" id="PR00765">
    <property type="entry name" value="CRBOXYPTASEA"/>
</dbReference>
<evidence type="ECO:0000313" key="18">
    <source>
        <dbReference type="EMBL" id="GLI27267.1"/>
    </source>
</evidence>
<protein>
    <recommendedName>
        <fullName evidence="13">Zinc carboxypeptidase</fullName>
        <ecNumber evidence="12">3.4.17.18</ecNumber>
    </recommendedName>
</protein>
<dbReference type="PANTHER" id="PTHR11705">
    <property type="entry name" value="PROTEASE FAMILY M14 CARBOXYPEPTIDASE A,B"/>
    <property type="match status" value="1"/>
</dbReference>
<dbReference type="EC" id="3.4.17.18" evidence="12"/>
<comment type="similarity">
    <text evidence="2 14">Belongs to the peptidase M14 family.</text>
</comment>
<dbReference type="GO" id="GO:0005615">
    <property type="term" value="C:extracellular space"/>
    <property type="evidence" value="ECO:0007669"/>
    <property type="project" value="TreeGrafter"/>
</dbReference>
<feature type="region of interest" description="Disordered" evidence="15">
    <location>
        <begin position="280"/>
        <end position="304"/>
    </location>
</feature>